<dbReference type="Pfam" id="PF13627">
    <property type="entry name" value="LptM_cons"/>
    <property type="match status" value="1"/>
</dbReference>
<keyword evidence="8" id="KW-1185">Reference proteome</keyword>
<proteinExistence type="predicted"/>
<evidence type="ECO:0000256" key="6">
    <source>
        <dbReference type="ARBA" id="ARBA00023288"/>
    </source>
</evidence>
<reference evidence="7 8" key="1">
    <citation type="journal article" date="2018" name="ISME J.">
        <title>Endosymbiont genomes yield clues of tubeworm success.</title>
        <authorList>
            <person name="Li Y."/>
            <person name="Liles M.R."/>
            <person name="Halanych K.M."/>
        </authorList>
    </citation>
    <scope>NUCLEOTIDE SEQUENCE [LARGE SCALE GENOMIC DNA]</scope>
    <source>
        <strain evidence="7">A1462</strain>
    </source>
</reference>
<evidence type="ECO:0000256" key="4">
    <source>
        <dbReference type="ARBA" id="ARBA00023139"/>
    </source>
</evidence>
<dbReference type="AlphaFoldDB" id="A0A370DEK9"/>
<protein>
    <recommendedName>
        <fullName evidence="9">Lipopeptide</fullName>
    </recommendedName>
</protein>
<dbReference type="Proteomes" id="UP000254771">
    <property type="component" value="Unassembled WGS sequence"/>
</dbReference>
<accession>A0A370DEK9</accession>
<keyword evidence="6" id="KW-0449">Lipoprotein</keyword>
<comment type="subcellular location">
    <subcellularLocation>
        <location evidence="1">Cell outer membrane</location>
        <topology evidence="1">Lipid-anchor</topology>
    </subcellularLocation>
</comment>
<dbReference type="NCBIfam" id="NF047847">
    <property type="entry name" value="SS_mature_LptM"/>
    <property type="match status" value="1"/>
</dbReference>
<evidence type="ECO:0000256" key="2">
    <source>
        <dbReference type="ARBA" id="ARBA00022729"/>
    </source>
</evidence>
<evidence type="ECO:0000256" key="5">
    <source>
        <dbReference type="ARBA" id="ARBA00023237"/>
    </source>
</evidence>
<keyword evidence="3" id="KW-0472">Membrane</keyword>
<keyword evidence="5" id="KW-0998">Cell outer membrane</keyword>
<dbReference type="PROSITE" id="PS51257">
    <property type="entry name" value="PROKAR_LIPOPROTEIN"/>
    <property type="match status" value="1"/>
</dbReference>
<evidence type="ECO:0000256" key="1">
    <source>
        <dbReference type="ARBA" id="ARBA00004459"/>
    </source>
</evidence>
<sequence>MTCWPRYLLWLVIAVLGSGNLLSACGQKGPLYLPPSEEAVDQQDNGKKR</sequence>
<dbReference type="GO" id="GO:0009279">
    <property type="term" value="C:cell outer membrane"/>
    <property type="evidence" value="ECO:0007669"/>
    <property type="project" value="UniProtKB-SubCell"/>
</dbReference>
<organism evidence="7 8">
    <name type="scientific">endosymbiont of Escarpia spicata</name>
    <dbReference type="NCBI Taxonomy" id="2200908"/>
    <lineage>
        <taxon>Bacteria</taxon>
        <taxon>Pseudomonadati</taxon>
        <taxon>Pseudomonadota</taxon>
        <taxon>Gammaproteobacteria</taxon>
        <taxon>sulfur-oxidizing symbionts</taxon>
    </lineage>
</organism>
<evidence type="ECO:0000313" key="7">
    <source>
        <dbReference type="EMBL" id="RDH83348.1"/>
    </source>
</evidence>
<evidence type="ECO:0008006" key="9">
    <source>
        <dbReference type="Google" id="ProtNLM"/>
    </source>
</evidence>
<dbReference type="EMBL" id="QFXE01000020">
    <property type="protein sequence ID" value="RDH83348.1"/>
    <property type="molecule type" value="Genomic_DNA"/>
</dbReference>
<comment type="caution">
    <text evidence="7">The sequence shown here is derived from an EMBL/GenBank/DDBJ whole genome shotgun (WGS) entry which is preliminary data.</text>
</comment>
<keyword evidence="4" id="KW-0564">Palmitate</keyword>
<dbReference type="InterPro" id="IPR032831">
    <property type="entry name" value="LptM_cons"/>
</dbReference>
<keyword evidence="2" id="KW-0732">Signal</keyword>
<gene>
    <name evidence="7" type="ORF">DIZ78_15255</name>
</gene>
<evidence type="ECO:0000256" key="3">
    <source>
        <dbReference type="ARBA" id="ARBA00023136"/>
    </source>
</evidence>
<name>A0A370DEK9_9GAMM</name>
<evidence type="ECO:0000313" key="8">
    <source>
        <dbReference type="Proteomes" id="UP000254771"/>
    </source>
</evidence>